<feature type="coiled-coil region" evidence="1">
    <location>
        <begin position="80"/>
        <end position="107"/>
    </location>
</feature>
<proteinExistence type="predicted"/>
<sequence length="220" mass="25953">DLKKINDYSAKLGVLIKEGLFFASNILSYFSENHNEFVKGWKNDLDSRGKINNLADPHLNYIDESIKNCKIFAIRFSEFYKFLKKAIAKLEESHQKIEESFQKIEKTNKPIYEQILEKKMIDERNQKSGILFTYKKKASDGNASLKKLNEQGYKNLIMDRLIVELECIKNRLKILKLEEVSDFWKQISDEFQINKELMKENVNHGELYVKENLKLGYLEL</sequence>
<organism evidence="2 3">
    <name type="scientific">Acaulospora morrowiae</name>
    <dbReference type="NCBI Taxonomy" id="94023"/>
    <lineage>
        <taxon>Eukaryota</taxon>
        <taxon>Fungi</taxon>
        <taxon>Fungi incertae sedis</taxon>
        <taxon>Mucoromycota</taxon>
        <taxon>Glomeromycotina</taxon>
        <taxon>Glomeromycetes</taxon>
        <taxon>Diversisporales</taxon>
        <taxon>Acaulosporaceae</taxon>
        <taxon>Acaulospora</taxon>
    </lineage>
</organism>
<dbReference type="EMBL" id="CAJVPV010009357">
    <property type="protein sequence ID" value="CAG8640796.1"/>
    <property type="molecule type" value="Genomic_DNA"/>
</dbReference>
<reference evidence="2" key="1">
    <citation type="submission" date="2021-06" db="EMBL/GenBank/DDBJ databases">
        <authorList>
            <person name="Kallberg Y."/>
            <person name="Tangrot J."/>
            <person name="Rosling A."/>
        </authorList>
    </citation>
    <scope>NUCLEOTIDE SEQUENCE</scope>
    <source>
        <strain evidence="2">CL551</strain>
    </source>
</reference>
<feature type="non-terminal residue" evidence="2">
    <location>
        <position position="220"/>
    </location>
</feature>
<protein>
    <submittedName>
        <fullName evidence="2">14081_t:CDS:1</fullName>
    </submittedName>
</protein>
<dbReference type="Proteomes" id="UP000789342">
    <property type="component" value="Unassembled WGS sequence"/>
</dbReference>
<keyword evidence="1" id="KW-0175">Coiled coil</keyword>
<accession>A0A9N9H1P8</accession>
<gene>
    <name evidence="2" type="ORF">AMORRO_LOCUS9508</name>
</gene>
<evidence type="ECO:0000313" key="2">
    <source>
        <dbReference type="EMBL" id="CAG8640796.1"/>
    </source>
</evidence>
<comment type="caution">
    <text evidence="2">The sequence shown here is derived from an EMBL/GenBank/DDBJ whole genome shotgun (WGS) entry which is preliminary data.</text>
</comment>
<evidence type="ECO:0000256" key="1">
    <source>
        <dbReference type="SAM" id="Coils"/>
    </source>
</evidence>
<evidence type="ECO:0000313" key="3">
    <source>
        <dbReference type="Proteomes" id="UP000789342"/>
    </source>
</evidence>
<name>A0A9N9H1P8_9GLOM</name>
<dbReference type="AlphaFoldDB" id="A0A9N9H1P8"/>
<keyword evidence="3" id="KW-1185">Reference proteome</keyword>